<sequence>MISLNLENSDGYSYEPEVNGVDELELSVSLLNFEKLKWKLTKSTESTWSEDVCDLAEREYRKFLSLKKWYPKQSLVPSKLIDKFWHEHILDTKSYMEDCEAVFGYYIHHYPYFGIYGEDDQQSLQEAFNETVGLYENHFGKYPVDEHFGSGQAARCEDHACHVPTTCACRVPNACK</sequence>
<organism evidence="1 2">
    <name type="scientific">Pseudoalteromonas qingdaonensis</name>
    <dbReference type="NCBI Taxonomy" id="3131913"/>
    <lineage>
        <taxon>Bacteria</taxon>
        <taxon>Pseudomonadati</taxon>
        <taxon>Pseudomonadota</taxon>
        <taxon>Gammaproteobacteria</taxon>
        <taxon>Alteromonadales</taxon>
        <taxon>Pseudoalteromonadaceae</taxon>
        <taxon>Pseudoalteromonas</taxon>
    </lineage>
</organism>
<evidence type="ECO:0000313" key="2">
    <source>
        <dbReference type="Proteomes" id="UP001447008"/>
    </source>
</evidence>
<gene>
    <name evidence="1" type="ORF">WCN91_13295</name>
</gene>
<evidence type="ECO:0008006" key="3">
    <source>
        <dbReference type="Google" id="ProtNLM"/>
    </source>
</evidence>
<name>A0ABU9MYS2_9GAMM</name>
<keyword evidence="2" id="KW-1185">Reference proteome</keyword>
<reference evidence="1 2" key="1">
    <citation type="submission" date="2024-03" db="EMBL/GenBank/DDBJ databases">
        <title>Pseudoalteromonas qingdaonensis sp. nov., isolated from the intestines of marine benthic organisms.</title>
        <authorList>
            <person name="Lin X."/>
            <person name="Fang S."/>
            <person name="Hu X."/>
        </authorList>
    </citation>
    <scope>NUCLEOTIDE SEQUENCE [LARGE SCALE GENOMIC DNA]</scope>
    <source>
        <strain evidence="1 2">YIC-827</strain>
    </source>
</reference>
<proteinExistence type="predicted"/>
<dbReference type="EMBL" id="JBCGCU010000017">
    <property type="protein sequence ID" value="MEM0516375.1"/>
    <property type="molecule type" value="Genomic_DNA"/>
</dbReference>
<accession>A0ABU9MYS2</accession>
<dbReference type="Proteomes" id="UP001447008">
    <property type="component" value="Unassembled WGS sequence"/>
</dbReference>
<protein>
    <recommendedName>
        <fullName evidence="3">Glycine-rich domain-containing protein-like</fullName>
    </recommendedName>
</protein>
<evidence type="ECO:0000313" key="1">
    <source>
        <dbReference type="EMBL" id="MEM0516375.1"/>
    </source>
</evidence>
<dbReference type="RefSeq" id="WP_342679822.1">
    <property type="nucleotide sequence ID" value="NZ_JBCGCU010000017.1"/>
</dbReference>
<comment type="caution">
    <text evidence="1">The sequence shown here is derived from an EMBL/GenBank/DDBJ whole genome shotgun (WGS) entry which is preliminary data.</text>
</comment>